<dbReference type="Proteomes" id="UP000001876">
    <property type="component" value="Unassembled WGS sequence"/>
</dbReference>
<feature type="transmembrane region" description="Helical" evidence="1">
    <location>
        <begin position="90"/>
        <end position="107"/>
    </location>
</feature>
<dbReference type="GeneID" id="9686438"/>
<evidence type="ECO:0000256" key="1">
    <source>
        <dbReference type="SAM" id="Phobius"/>
    </source>
</evidence>
<feature type="transmembrane region" description="Helical" evidence="1">
    <location>
        <begin position="48"/>
        <end position="69"/>
    </location>
</feature>
<dbReference type="OrthoDB" id="10413706at2759"/>
<keyword evidence="1" id="KW-1133">Transmembrane helix</keyword>
<proteinExistence type="predicted"/>
<keyword evidence="1" id="KW-0812">Transmembrane</keyword>
<keyword evidence="3" id="KW-1185">Reference proteome</keyword>
<dbReference type="KEGG" id="mpp:MICPUCDRAFT_41366"/>
<name>C1MZR4_MICPC</name>
<dbReference type="AlphaFoldDB" id="C1MZR4"/>
<protein>
    <submittedName>
        <fullName evidence="2">Predicted protein</fullName>
    </submittedName>
</protein>
<sequence length="174" mass="20129">MSDSTRDNVYMSLSFKFNALMVYASLVVAAFVDAYTDNTYSFEAQMDIMTLVFQICAMLLTVVALYNVMSETTYLKRMYYGKIVEEFSPTFFALATYFVFMLISRVYKVSLIFAGYPQLAMWESAAGYTTLYSLMKVFNVLYYCTVVWAMQKLFASPELFKARETAFQPVRPNY</sequence>
<organism evidence="3">
    <name type="scientific">Micromonas pusilla (strain CCMP1545)</name>
    <name type="common">Picoplanktonic green alga</name>
    <dbReference type="NCBI Taxonomy" id="564608"/>
    <lineage>
        <taxon>Eukaryota</taxon>
        <taxon>Viridiplantae</taxon>
        <taxon>Chlorophyta</taxon>
        <taxon>Mamiellophyceae</taxon>
        <taxon>Mamiellales</taxon>
        <taxon>Mamiellaceae</taxon>
        <taxon>Micromonas</taxon>
    </lineage>
</organism>
<feature type="transmembrane region" description="Helical" evidence="1">
    <location>
        <begin position="127"/>
        <end position="150"/>
    </location>
</feature>
<gene>
    <name evidence="2" type="ORF">MICPUCDRAFT_41366</name>
</gene>
<evidence type="ECO:0000313" key="2">
    <source>
        <dbReference type="EMBL" id="EEH54915.1"/>
    </source>
</evidence>
<accession>C1MZR4</accession>
<dbReference type="RefSeq" id="XP_003061265.1">
    <property type="nucleotide sequence ID" value="XM_003061219.1"/>
</dbReference>
<dbReference type="OMA" id="WNESAFT"/>
<feature type="transmembrane region" description="Helical" evidence="1">
    <location>
        <begin position="20"/>
        <end position="36"/>
    </location>
</feature>
<dbReference type="EMBL" id="GG663743">
    <property type="protein sequence ID" value="EEH54915.1"/>
    <property type="molecule type" value="Genomic_DNA"/>
</dbReference>
<keyword evidence="1" id="KW-0472">Membrane</keyword>
<reference evidence="2 3" key="1">
    <citation type="journal article" date="2009" name="Science">
        <title>Green evolution and dynamic adaptations revealed by genomes of the marine picoeukaryotes Micromonas.</title>
        <authorList>
            <person name="Worden A.Z."/>
            <person name="Lee J.H."/>
            <person name="Mock T."/>
            <person name="Rouze P."/>
            <person name="Simmons M.P."/>
            <person name="Aerts A.L."/>
            <person name="Allen A.E."/>
            <person name="Cuvelier M.L."/>
            <person name="Derelle E."/>
            <person name="Everett M.V."/>
            <person name="Foulon E."/>
            <person name="Grimwood J."/>
            <person name="Gundlach H."/>
            <person name="Henrissat B."/>
            <person name="Napoli C."/>
            <person name="McDonald S.M."/>
            <person name="Parker M.S."/>
            <person name="Rombauts S."/>
            <person name="Salamov A."/>
            <person name="Von Dassow P."/>
            <person name="Badger J.H."/>
            <person name="Coutinho P.M."/>
            <person name="Demir E."/>
            <person name="Dubchak I."/>
            <person name="Gentemann C."/>
            <person name="Eikrem W."/>
            <person name="Gready J.E."/>
            <person name="John U."/>
            <person name="Lanier W."/>
            <person name="Lindquist E.A."/>
            <person name="Lucas S."/>
            <person name="Mayer K.F."/>
            <person name="Moreau H."/>
            <person name="Not F."/>
            <person name="Otillar R."/>
            <person name="Panaud O."/>
            <person name="Pangilinan J."/>
            <person name="Paulsen I."/>
            <person name="Piegu B."/>
            <person name="Poliakov A."/>
            <person name="Robbens S."/>
            <person name="Schmutz J."/>
            <person name="Toulza E."/>
            <person name="Wyss T."/>
            <person name="Zelensky A."/>
            <person name="Zhou K."/>
            <person name="Armbrust E.V."/>
            <person name="Bhattacharya D."/>
            <person name="Goodenough U.W."/>
            <person name="Van de Peer Y."/>
            <person name="Grigoriev I.V."/>
        </authorList>
    </citation>
    <scope>NUCLEOTIDE SEQUENCE [LARGE SCALE GENOMIC DNA]</scope>
    <source>
        <strain evidence="2 3">CCMP1545</strain>
    </source>
</reference>
<evidence type="ECO:0000313" key="3">
    <source>
        <dbReference type="Proteomes" id="UP000001876"/>
    </source>
</evidence>